<dbReference type="Gene3D" id="3.40.50.1000">
    <property type="entry name" value="HAD superfamily/HAD-like"/>
    <property type="match status" value="1"/>
</dbReference>
<dbReference type="Proteomes" id="UP000268321">
    <property type="component" value="Unassembled WGS sequence"/>
</dbReference>
<gene>
    <name evidence="1" type="ORF">METBISCDRAFT_22607</name>
</gene>
<evidence type="ECO:0008006" key="3">
    <source>
        <dbReference type="Google" id="ProtNLM"/>
    </source>
</evidence>
<proteinExistence type="predicted"/>
<evidence type="ECO:0000313" key="2">
    <source>
        <dbReference type="Proteomes" id="UP000268321"/>
    </source>
</evidence>
<dbReference type="PANTHER" id="PTHR28181">
    <property type="entry name" value="UPF0655 PROTEIN YCR015C"/>
    <property type="match status" value="1"/>
</dbReference>
<organism evidence="1 2">
    <name type="scientific">Metschnikowia bicuspidata</name>
    <dbReference type="NCBI Taxonomy" id="27322"/>
    <lineage>
        <taxon>Eukaryota</taxon>
        <taxon>Fungi</taxon>
        <taxon>Dikarya</taxon>
        <taxon>Ascomycota</taxon>
        <taxon>Saccharomycotina</taxon>
        <taxon>Pichiomycetes</taxon>
        <taxon>Metschnikowiaceae</taxon>
        <taxon>Metschnikowia</taxon>
    </lineage>
</organism>
<dbReference type="InterPro" id="IPR023214">
    <property type="entry name" value="HAD_sf"/>
</dbReference>
<accession>A0A4P9ZDZ1</accession>
<dbReference type="SUPFAM" id="SSF56784">
    <property type="entry name" value="HAD-like"/>
    <property type="match status" value="1"/>
</dbReference>
<dbReference type="InterPro" id="IPR050849">
    <property type="entry name" value="HAD-like_hydrolase_phosphatase"/>
</dbReference>
<keyword evidence="2" id="KW-1185">Reference proteome</keyword>
<sequence>MDHPVYHPRRCNTVLVVDWDETVTVRDTTALLALVAEQHAPKERQFAYFTTKYLESYAQFEKLFHNEYGDITTHHMETQFQKRLRAIEMQSIRRLEESRFFLDVPKTVFEQLALSIELRPDAVPFLRSFCGAVYVLSVNWCRSMIETCLAQQGLECVTVMANDLETHNGRTTGIFSAEFDIRTGYDKACKLQELRNAHPAAHIVFVGDSHGDVLAIVEADVGIVIANGKAKQTLQKIAEVHSIVTVNECTTHERGTGISPANVSPVVYEGTWAQIAASLPCK</sequence>
<reference evidence="2" key="1">
    <citation type="journal article" date="2018" name="Nat. Microbiol.">
        <title>Leveraging single-cell genomics to expand the fungal tree of life.</title>
        <authorList>
            <person name="Ahrendt S.R."/>
            <person name="Quandt C.A."/>
            <person name="Ciobanu D."/>
            <person name="Clum A."/>
            <person name="Salamov A."/>
            <person name="Andreopoulos B."/>
            <person name="Cheng J.F."/>
            <person name="Woyke T."/>
            <person name="Pelin A."/>
            <person name="Henrissat B."/>
            <person name="Reynolds N.K."/>
            <person name="Benny G.L."/>
            <person name="Smith M.E."/>
            <person name="James T.Y."/>
            <person name="Grigoriev I.V."/>
        </authorList>
    </citation>
    <scope>NUCLEOTIDE SEQUENCE [LARGE SCALE GENOMIC DNA]</scope>
    <source>
        <strain evidence="2">Baker2002</strain>
    </source>
</reference>
<dbReference type="Pfam" id="PF12710">
    <property type="entry name" value="HAD"/>
    <property type="match status" value="1"/>
</dbReference>
<protein>
    <recommendedName>
        <fullName evidence="3">HAD-like protein</fullName>
    </recommendedName>
</protein>
<dbReference type="EMBL" id="ML004445">
    <property type="protein sequence ID" value="RKP31174.1"/>
    <property type="molecule type" value="Genomic_DNA"/>
</dbReference>
<dbReference type="AlphaFoldDB" id="A0A4P9ZDZ1"/>
<name>A0A4P9ZDZ1_9ASCO</name>
<dbReference type="OrthoDB" id="10255128at2759"/>
<evidence type="ECO:0000313" key="1">
    <source>
        <dbReference type="EMBL" id="RKP31174.1"/>
    </source>
</evidence>
<dbReference type="InterPro" id="IPR036412">
    <property type="entry name" value="HAD-like_sf"/>
</dbReference>
<dbReference type="PANTHER" id="PTHR28181:SF1">
    <property type="entry name" value="COLD TOLERANCE PROTEIN 1"/>
    <property type="match status" value="1"/>
</dbReference>